<organism evidence="1 2">
    <name type="scientific">Vibrio harveyi</name>
    <name type="common">Beneckea harveyi</name>
    <dbReference type="NCBI Taxonomy" id="669"/>
    <lineage>
        <taxon>Bacteria</taxon>
        <taxon>Pseudomonadati</taxon>
        <taxon>Pseudomonadota</taxon>
        <taxon>Gammaproteobacteria</taxon>
        <taxon>Vibrionales</taxon>
        <taxon>Vibrionaceae</taxon>
        <taxon>Vibrio</taxon>
    </lineage>
</organism>
<dbReference type="EMBL" id="AJSR01000599">
    <property type="protein sequence ID" value="EKM32752.1"/>
    <property type="molecule type" value="Genomic_DNA"/>
</dbReference>
<dbReference type="AlphaFoldDB" id="A0A454D267"/>
<protein>
    <submittedName>
        <fullName evidence="1">Uncharacterized protein</fullName>
    </submittedName>
</protein>
<proteinExistence type="predicted"/>
<comment type="caution">
    <text evidence="1">The sequence shown here is derived from an EMBL/GenBank/DDBJ whole genome shotgun (WGS) entry which is preliminary data.</text>
</comment>
<reference evidence="1 2" key="1">
    <citation type="submission" date="2012-10" db="EMBL/GenBank/DDBJ databases">
        <title>Genome sequence of Vibrio Cholerae HENC-02.</title>
        <authorList>
            <person name="Eppinger M."/>
            <person name="Hasan N.A."/>
            <person name="Sengamalay N."/>
            <person name="Hine E."/>
            <person name="Su Q."/>
            <person name="Daugherty S.C."/>
            <person name="Young S."/>
            <person name="Sadzewicz L."/>
            <person name="Tallon L."/>
            <person name="Cebula T.A."/>
            <person name="Ravel J."/>
            <person name="Colwell R.R."/>
        </authorList>
    </citation>
    <scope>NUCLEOTIDE SEQUENCE [LARGE SCALE GENOMIC DNA]</scope>
    <source>
        <strain evidence="1 2">HENC-02</strain>
    </source>
</reference>
<evidence type="ECO:0000313" key="2">
    <source>
        <dbReference type="Proteomes" id="UP000008367"/>
    </source>
</evidence>
<sequence>KDTTMSFTYQNGLSIPLKFTGQKGDVKLVGDLPQGLQISTDTLHLEKAGSYTLTFEDDGGKHFQSKQFNLTIEIAKAQGRALTTRDYEQVYSKDYIFDLRKDFGEQNSGTYIEMTHNTHPEVANVIGNGYVQVFKAGKTTLTLRRKESDNYTAGPEHKVTFNILSAPSRIDIESDVEGSWNPLKPLIAKPKITGTVGKVTYKFADGALTDVVSLDANTGEMHILNTGSTRVVVSDSGNDKFTPGEASFSVTIKPIESRATVTYPVAKFGSDKSLTPTITESGVTAIYQLINQTLPTVTMDSSTTGVLNVIHAGSYSVKATLKGRNYVTKTVTVSGSVEKADHPGLSVLRQEVEFEPFKEVVLDFGRAIGERSYVLHNTRRENIASLDPSRGVITLKGYDSSRSVQINIAEKETRDYKEMRDTPVTVVLNLSASGVADKYTHLTSGQTVVGSELNAQRFANLEESEFGIMGARLLREPTDTELVENGEGKVALLLMRPTDNDDPKAVQAVWMHIARFDGCRAAVLDPNDPRPFLAIDYSAEGYCKTGATIRMTRYLVIDDSKLEKGTKYEMVSPLIQYRRGHREFMATKKGGQYAEPGVIYGEGEYGLPDSLYEWSVVTFEYQKN</sequence>
<accession>A0A454D267</accession>
<dbReference type="Proteomes" id="UP000008367">
    <property type="component" value="Unassembled WGS sequence"/>
</dbReference>
<name>A0A454D267_VIBHA</name>
<evidence type="ECO:0000313" key="1">
    <source>
        <dbReference type="EMBL" id="EKM32752.1"/>
    </source>
</evidence>
<gene>
    <name evidence="1" type="ORF">VCHENC02_1716B</name>
</gene>
<feature type="non-terminal residue" evidence="1">
    <location>
        <position position="1"/>
    </location>
</feature>